<evidence type="ECO:0000256" key="5">
    <source>
        <dbReference type="ARBA" id="ARBA00004629"/>
    </source>
</evidence>
<dbReference type="GO" id="GO:0051642">
    <property type="term" value="P:centrosome localization"/>
    <property type="evidence" value="ECO:0007669"/>
    <property type="project" value="TreeGrafter"/>
</dbReference>
<dbReference type="GO" id="GO:0016477">
    <property type="term" value="P:cell migration"/>
    <property type="evidence" value="ECO:0007669"/>
    <property type="project" value="TreeGrafter"/>
</dbReference>
<dbReference type="GO" id="GO:0047496">
    <property type="term" value="P:vesicle transport along microtubule"/>
    <property type="evidence" value="ECO:0007669"/>
    <property type="project" value="TreeGrafter"/>
</dbReference>
<proteinExistence type="inferred from homology"/>
<dbReference type="GO" id="GO:0005819">
    <property type="term" value="C:spindle"/>
    <property type="evidence" value="ECO:0007669"/>
    <property type="project" value="UniProtKB-SubCell"/>
</dbReference>
<evidence type="ECO:0000256" key="16">
    <source>
        <dbReference type="ARBA" id="ARBA00023212"/>
    </source>
</evidence>
<evidence type="ECO:0000256" key="20">
    <source>
        <dbReference type="SAM" id="MobiDB-lite"/>
    </source>
</evidence>
<dbReference type="Proteomes" id="UP000515145">
    <property type="component" value="Chromosome 8"/>
</dbReference>
<evidence type="ECO:0000256" key="17">
    <source>
        <dbReference type="ARBA" id="ARBA00023306"/>
    </source>
</evidence>
<keyword evidence="11" id="KW-0493">Microtubule</keyword>
<evidence type="ECO:0000256" key="1">
    <source>
        <dbReference type="ARBA" id="ARBA00004156"/>
    </source>
</evidence>
<dbReference type="OrthoDB" id="5877028at2759"/>
<evidence type="ECO:0000256" key="3">
    <source>
        <dbReference type="ARBA" id="ARBA00004300"/>
    </source>
</evidence>
<keyword evidence="16" id="KW-0206">Cytoskeleton</keyword>
<keyword evidence="12" id="KW-0498">Mitosis</keyword>
<dbReference type="RefSeq" id="XP_028266959.1">
    <property type="nucleotide sequence ID" value="XM_028411158.1"/>
</dbReference>
<dbReference type="GO" id="GO:0000132">
    <property type="term" value="P:establishment of mitotic spindle orientation"/>
    <property type="evidence" value="ECO:0007669"/>
    <property type="project" value="TreeGrafter"/>
</dbReference>
<evidence type="ECO:0000256" key="10">
    <source>
        <dbReference type="ARBA" id="ARBA00022618"/>
    </source>
</evidence>
<dbReference type="GO" id="GO:0007020">
    <property type="term" value="P:microtubule nucleation"/>
    <property type="evidence" value="ECO:0007669"/>
    <property type="project" value="TreeGrafter"/>
</dbReference>
<keyword evidence="18" id="KW-0137">Centromere</keyword>
<keyword evidence="17" id="KW-0131">Cell cycle</keyword>
<evidence type="ECO:0000256" key="13">
    <source>
        <dbReference type="ARBA" id="ARBA00022838"/>
    </source>
</evidence>
<feature type="compositionally biased region" description="Polar residues" evidence="20">
    <location>
        <begin position="324"/>
        <end position="337"/>
    </location>
</feature>
<dbReference type="GO" id="GO:0008017">
    <property type="term" value="F:microtubule binding"/>
    <property type="evidence" value="ECO:0007669"/>
    <property type="project" value="InterPro"/>
</dbReference>
<keyword evidence="15" id="KW-0472">Membrane</keyword>
<evidence type="ECO:0000256" key="18">
    <source>
        <dbReference type="ARBA" id="ARBA00023328"/>
    </source>
</evidence>
<evidence type="ECO:0000313" key="22">
    <source>
        <dbReference type="Proteomes" id="UP000515145"/>
    </source>
</evidence>
<evidence type="ECO:0000256" key="2">
    <source>
        <dbReference type="ARBA" id="ARBA00004186"/>
    </source>
</evidence>
<evidence type="ECO:0000256" key="14">
    <source>
        <dbReference type="ARBA" id="ARBA00023054"/>
    </source>
</evidence>
<evidence type="ECO:0000259" key="21">
    <source>
        <dbReference type="Pfam" id="PF04880"/>
    </source>
</evidence>
<evidence type="ECO:0000256" key="7">
    <source>
        <dbReference type="ARBA" id="ARBA00022454"/>
    </source>
</evidence>
<dbReference type="InterPro" id="IPR006964">
    <property type="entry name" value="NUDE_dom"/>
</dbReference>
<keyword evidence="10" id="KW-0132">Cell division</keyword>
<dbReference type="GO" id="GO:0051301">
    <property type="term" value="P:cell division"/>
    <property type="evidence" value="ECO:0007669"/>
    <property type="project" value="UniProtKB-KW"/>
</dbReference>
<dbReference type="PANTHER" id="PTHR10921:SF2">
    <property type="entry name" value="NUCLEAR DISTRIBUTION PROTEIN NUDE HOMOLOG 1"/>
    <property type="match status" value="1"/>
</dbReference>
<evidence type="ECO:0000256" key="6">
    <source>
        <dbReference type="ARBA" id="ARBA00007429"/>
    </source>
</evidence>
<evidence type="ECO:0000256" key="12">
    <source>
        <dbReference type="ARBA" id="ARBA00022776"/>
    </source>
</evidence>
<dbReference type="GO" id="GO:0005813">
    <property type="term" value="C:centrosome"/>
    <property type="evidence" value="ECO:0007669"/>
    <property type="project" value="UniProtKB-SubCell"/>
</dbReference>
<dbReference type="GO" id="GO:0007059">
    <property type="term" value="P:chromosome segregation"/>
    <property type="evidence" value="ECO:0007669"/>
    <property type="project" value="TreeGrafter"/>
</dbReference>
<dbReference type="GO" id="GO:0007100">
    <property type="term" value="P:mitotic centrosome separation"/>
    <property type="evidence" value="ECO:0007669"/>
    <property type="project" value="TreeGrafter"/>
</dbReference>
<feature type="compositionally biased region" description="Polar residues" evidence="20">
    <location>
        <begin position="253"/>
        <end position="271"/>
    </location>
</feature>
<dbReference type="Pfam" id="PF04880">
    <property type="entry name" value="NUDE_C"/>
    <property type="match status" value="1"/>
</dbReference>
<keyword evidence="7" id="KW-0158">Chromosome</keyword>
<dbReference type="GO" id="GO:0005871">
    <property type="term" value="C:kinesin complex"/>
    <property type="evidence" value="ECO:0007669"/>
    <property type="project" value="TreeGrafter"/>
</dbReference>
<dbReference type="GeneID" id="114439307"/>
<comment type="subcellular location">
    <subcellularLocation>
        <location evidence="5">Chromosome</location>
        <location evidence="5">Centromere</location>
        <location evidence="5">Kinetochore</location>
    </subcellularLocation>
    <subcellularLocation>
        <location evidence="4">Cleavage furrow</location>
    </subcellularLocation>
    <subcellularLocation>
        <location evidence="3">Cytoplasm</location>
        <location evidence="3">Cytoskeleton</location>
        <location evidence="3">Microtubule organizing center</location>
        <location evidence="3">Centrosome</location>
    </subcellularLocation>
    <subcellularLocation>
        <location evidence="2">Cytoplasm</location>
        <location evidence="2">Cytoskeleton</location>
        <location evidence="2">Spindle</location>
    </subcellularLocation>
    <subcellularLocation>
        <location evidence="1">Cytoplasmic vesicle membrane</location>
    </subcellularLocation>
</comment>
<evidence type="ECO:0000256" key="19">
    <source>
        <dbReference type="ARBA" id="ARBA00023329"/>
    </source>
</evidence>
<dbReference type="InterPro" id="IPR033494">
    <property type="entry name" value="NUDE"/>
</dbReference>
<sequence>MGDPEPPEFGSLEEELEYWKEEAARHRQSAEEAQEELQEFQQMSRDYEVELETELKQCEARNRELLAANNRLRMELENYKDKYETQHSEACRQISSLEGDLAETTAIRDQLHKYIRELEQANDDLERTKRATIMSLEDFEQRMNQVIERNAFLESELDEKENLLESVQRLKDEARDLRQELAVQQKQQVQDRKPSLSSAAKEPSSSSSSSAGLPTPPLTPPDKRTEDQTSSSTSNQPPPSANTPSRPQAASEAFSTPLPSVSRGESLSGTPLTTSARISALNIVGELLRKVGSLESKLASCREYVHEQTASRRGLSGGQGAAVSHNNTSENHPTNGLYNKGLVKRLDFGAGSKLLL</sequence>
<evidence type="ECO:0000256" key="8">
    <source>
        <dbReference type="ARBA" id="ARBA00022490"/>
    </source>
</evidence>
<feature type="region of interest" description="Disordered" evidence="20">
    <location>
        <begin position="21"/>
        <end position="40"/>
    </location>
</feature>
<dbReference type="GO" id="GO:0032154">
    <property type="term" value="C:cleavage furrow"/>
    <property type="evidence" value="ECO:0007669"/>
    <property type="project" value="UniProtKB-SubCell"/>
</dbReference>
<dbReference type="PANTHER" id="PTHR10921">
    <property type="entry name" value="NUCLEAR DISTRIBUTION PROTEIN NUDE HOMOLOG 1"/>
    <property type="match status" value="1"/>
</dbReference>
<accession>A0A6P7IWQ5</accession>
<feature type="compositionally biased region" description="Basic and acidic residues" evidence="20">
    <location>
        <begin position="21"/>
        <end position="30"/>
    </location>
</feature>
<evidence type="ECO:0000256" key="11">
    <source>
        <dbReference type="ARBA" id="ARBA00022701"/>
    </source>
</evidence>
<dbReference type="InParanoid" id="A0A6P7IWQ5"/>
<keyword evidence="9" id="KW-0597">Phosphoprotein</keyword>
<feature type="region of interest" description="Disordered" evidence="20">
    <location>
        <begin position="182"/>
        <end position="271"/>
    </location>
</feature>
<dbReference type="GO" id="GO:0005874">
    <property type="term" value="C:microtubule"/>
    <property type="evidence" value="ECO:0007669"/>
    <property type="project" value="UniProtKB-KW"/>
</dbReference>
<name>A0A6P7IWQ5_9TELE</name>
<keyword evidence="8" id="KW-0963">Cytoplasm</keyword>
<feature type="compositionally biased region" description="Low complexity" evidence="20">
    <location>
        <begin position="195"/>
        <end position="213"/>
    </location>
</feature>
<dbReference type="GO" id="GO:0000776">
    <property type="term" value="C:kinetochore"/>
    <property type="evidence" value="ECO:0007669"/>
    <property type="project" value="UniProtKB-KW"/>
</dbReference>
<feature type="domain" description="NUDE" evidence="21">
    <location>
        <begin position="135"/>
        <end position="239"/>
    </location>
</feature>
<dbReference type="GO" id="GO:0030659">
    <property type="term" value="C:cytoplasmic vesicle membrane"/>
    <property type="evidence" value="ECO:0007669"/>
    <property type="project" value="UniProtKB-SubCell"/>
</dbReference>
<feature type="region of interest" description="Disordered" evidence="20">
    <location>
        <begin position="309"/>
        <end position="338"/>
    </location>
</feature>
<protein>
    <submittedName>
        <fullName evidence="23">Nuclear distribution protein nudE homolog 1-B-like</fullName>
    </submittedName>
</protein>
<comment type="similarity">
    <text evidence="6">Belongs to the nudE family.</text>
</comment>
<evidence type="ECO:0000256" key="15">
    <source>
        <dbReference type="ARBA" id="ARBA00023136"/>
    </source>
</evidence>
<evidence type="ECO:0000256" key="9">
    <source>
        <dbReference type="ARBA" id="ARBA00022553"/>
    </source>
</evidence>
<evidence type="ECO:0000256" key="4">
    <source>
        <dbReference type="ARBA" id="ARBA00004626"/>
    </source>
</evidence>
<evidence type="ECO:0000313" key="23">
    <source>
        <dbReference type="RefSeq" id="XP_028266959.1"/>
    </source>
</evidence>
<keyword evidence="19" id="KW-0968">Cytoplasmic vesicle</keyword>
<dbReference type="Gene3D" id="6.10.250.1080">
    <property type="match status" value="1"/>
</dbReference>
<keyword evidence="22" id="KW-1185">Reference proteome</keyword>
<keyword evidence="13" id="KW-0995">Kinetochore</keyword>
<organism evidence="22 23">
    <name type="scientific">Parambassis ranga</name>
    <name type="common">Indian glassy fish</name>
    <dbReference type="NCBI Taxonomy" id="210632"/>
    <lineage>
        <taxon>Eukaryota</taxon>
        <taxon>Metazoa</taxon>
        <taxon>Chordata</taxon>
        <taxon>Craniata</taxon>
        <taxon>Vertebrata</taxon>
        <taxon>Euteleostomi</taxon>
        <taxon>Actinopterygii</taxon>
        <taxon>Neopterygii</taxon>
        <taxon>Teleostei</taxon>
        <taxon>Neoteleostei</taxon>
        <taxon>Acanthomorphata</taxon>
        <taxon>Ovalentaria</taxon>
        <taxon>Ambassidae</taxon>
        <taxon>Parambassis</taxon>
    </lineage>
</organism>
<gene>
    <name evidence="23" type="primary">LOC114439307</name>
</gene>
<dbReference type="AlphaFoldDB" id="A0A6P7IWQ5"/>
<reference evidence="23" key="1">
    <citation type="submission" date="2025-08" db="UniProtKB">
        <authorList>
            <consortium name="RefSeq"/>
        </authorList>
    </citation>
    <scope>IDENTIFICATION</scope>
</reference>
<keyword evidence="14" id="KW-0175">Coiled coil</keyword>